<feature type="region of interest" description="Disordered" evidence="1">
    <location>
        <begin position="1"/>
        <end position="123"/>
    </location>
</feature>
<dbReference type="WBParaSite" id="PSAMB.scaffold1480size30962.g13389.t1">
    <property type="protein sequence ID" value="PSAMB.scaffold1480size30962.g13389.t1"/>
    <property type="gene ID" value="PSAMB.scaffold1480size30962.g13389"/>
</dbReference>
<evidence type="ECO:0000313" key="3">
    <source>
        <dbReference type="WBParaSite" id="PSAMB.scaffold1480size30962.g13389.t1"/>
    </source>
</evidence>
<reference evidence="3" key="1">
    <citation type="submission" date="2022-11" db="UniProtKB">
        <authorList>
            <consortium name="WormBaseParasite"/>
        </authorList>
    </citation>
    <scope>IDENTIFICATION</scope>
</reference>
<name>A0A914V2P2_9BILA</name>
<sequence>MNFEELFGPKIARNNKNTKLSKTLDDLLGFGPEPTEKATPKPNEEENDSRRSSLARAARRNSTNSEEGRQNAKELTAPLPSDRTDKTFSRPTTRHGRRDSNSERHDDDDKQESSKEGKDGMGT</sequence>
<feature type="compositionally biased region" description="Basic and acidic residues" evidence="1">
    <location>
        <begin position="34"/>
        <end position="51"/>
    </location>
</feature>
<accession>A0A914V2P2</accession>
<evidence type="ECO:0000313" key="2">
    <source>
        <dbReference type="Proteomes" id="UP000887566"/>
    </source>
</evidence>
<evidence type="ECO:0000256" key="1">
    <source>
        <dbReference type="SAM" id="MobiDB-lite"/>
    </source>
</evidence>
<protein>
    <submittedName>
        <fullName evidence="3">Uncharacterized protein</fullName>
    </submittedName>
</protein>
<proteinExistence type="predicted"/>
<dbReference type="Proteomes" id="UP000887566">
    <property type="component" value="Unplaced"/>
</dbReference>
<keyword evidence="2" id="KW-1185">Reference proteome</keyword>
<dbReference type="AlphaFoldDB" id="A0A914V2P2"/>
<feature type="compositionally biased region" description="Low complexity" evidence="1">
    <location>
        <begin position="52"/>
        <end position="65"/>
    </location>
</feature>
<feature type="compositionally biased region" description="Basic and acidic residues" evidence="1">
    <location>
        <begin position="98"/>
        <end position="123"/>
    </location>
</feature>
<organism evidence="2 3">
    <name type="scientific">Plectus sambesii</name>
    <dbReference type="NCBI Taxonomy" id="2011161"/>
    <lineage>
        <taxon>Eukaryota</taxon>
        <taxon>Metazoa</taxon>
        <taxon>Ecdysozoa</taxon>
        <taxon>Nematoda</taxon>
        <taxon>Chromadorea</taxon>
        <taxon>Plectida</taxon>
        <taxon>Plectina</taxon>
        <taxon>Plectoidea</taxon>
        <taxon>Plectidae</taxon>
        <taxon>Plectus</taxon>
    </lineage>
</organism>